<dbReference type="SUPFAM" id="SSF53335">
    <property type="entry name" value="S-adenosyl-L-methionine-dependent methyltransferases"/>
    <property type="match status" value="1"/>
</dbReference>
<keyword evidence="1 4" id="KW-0489">Methyltransferase</keyword>
<reference evidence="4" key="1">
    <citation type="submission" date="2022-01" db="EMBL/GenBank/DDBJ databases">
        <title>Corynebacterium sp. nov isolated from isolated from the feces of the greater white-fronted geese (Anser albifrons) at Poyang Lake, PR China.</title>
        <authorList>
            <person name="Liu Q."/>
        </authorList>
    </citation>
    <scope>NUCLEOTIDE SEQUENCE</scope>
    <source>
        <strain evidence="4">JCM 32435</strain>
    </source>
</reference>
<dbReference type="InterPro" id="IPR002935">
    <property type="entry name" value="SAM_O-MeTrfase"/>
</dbReference>
<gene>
    <name evidence="4" type="ORF">L1O03_06895</name>
</gene>
<evidence type="ECO:0000256" key="2">
    <source>
        <dbReference type="ARBA" id="ARBA00022679"/>
    </source>
</evidence>
<dbReference type="GO" id="GO:0008171">
    <property type="term" value="F:O-methyltransferase activity"/>
    <property type="evidence" value="ECO:0007669"/>
    <property type="project" value="InterPro"/>
</dbReference>
<evidence type="ECO:0000313" key="5">
    <source>
        <dbReference type="Proteomes" id="UP001139336"/>
    </source>
</evidence>
<keyword evidence="3" id="KW-0949">S-adenosyl-L-methionine</keyword>
<keyword evidence="2 4" id="KW-0808">Transferase</keyword>
<evidence type="ECO:0000313" key="4">
    <source>
        <dbReference type="EMBL" id="MCF4006905.1"/>
    </source>
</evidence>
<keyword evidence="5" id="KW-1185">Reference proteome</keyword>
<sequence>MSDTVFDALSAYIASSTPDDPALAEALHGAEEYGLATPDAPTGQLLGTVAALGASPAAERGGGAIAITPALGPIALTILRGLPEKETLTCIDPEVEHHTMAREALSAAGYPANRARFLTARPLDVMKRLAAGSYHLIVADVAADDLPAVYASAWHLLSPRGVLVLMDALLDGTLADDSRRDRSTQAARQLWEQVQENEDALVTRLPLGAGLMLITKLR</sequence>
<dbReference type="Gene3D" id="3.40.50.150">
    <property type="entry name" value="Vaccinia Virus protein VP39"/>
    <property type="match status" value="1"/>
</dbReference>
<accession>A0A9X1TY50</accession>
<dbReference type="EMBL" id="JAKGSI010000003">
    <property type="protein sequence ID" value="MCF4006905.1"/>
    <property type="molecule type" value="Genomic_DNA"/>
</dbReference>
<dbReference type="Proteomes" id="UP001139336">
    <property type="component" value="Unassembled WGS sequence"/>
</dbReference>
<dbReference type="AlphaFoldDB" id="A0A9X1TY50"/>
<proteinExistence type="predicted"/>
<protein>
    <submittedName>
        <fullName evidence="4">Class I SAM-dependent methyltransferase</fullName>
        <ecNumber evidence="4">2.1.1.-</ecNumber>
    </submittedName>
</protein>
<dbReference type="EC" id="2.1.1.-" evidence="4"/>
<comment type="caution">
    <text evidence="4">The sequence shown here is derived from an EMBL/GenBank/DDBJ whole genome shotgun (WGS) entry which is preliminary data.</text>
</comment>
<dbReference type="RefSeq" id="WP_236118738.1">
    <property type="nucleotide sequence ID" value="NZ_JAKGSI010000003.1"/>
</dbReference>
<organism evidence="4 5">
    <name type="scientific">Corynebacterium uropygiale</name>
    <dbReference type="NCBI Taxonomy" id="1775911"/>
    <lineage>
        <taxon>Bacteria</taxon>
        <taxon>Bacillati</taxon>
        <taxon>Actinomycetota</taxon>
        <taxon>Actinomycetes</taxon>
        <taxon>Mycobacteriales</taxon>
        <taxon>Corynebacteriaceae</taxon>
        <taxon>Corynebacterium</taxon>
    </lineage>
</organism>
<dbReference type="Pfam" id="PF01596">
    <property type="entry name" value="Methyltransf_3"/>
    <property type="match status" value="1"/>
</dbReference>
<evidence type="ECO:0000256" key="1">
    <source>
        <dbReference type="ARBA" id="ARBA00022603"/>
    </source>
</evidence>
<dbReference type="InterPro" id="IPR029063">
    <property type="entry name" value="SAM-dependent_MTases_sf"/>
</dbReference>
<evidence type="ECO:0000256" key="3">
    <source>
        <dbReference type="ARBA" id="ARBA00022691"/>
    </source>
</evidence>
<name>A0A9X1TY50_9CORY</name>
<dbReference type="GO" id="GO:0032259">
    <property type="term" value="P:methylation"/>
    <property type="evidence" value="ECO:0007669"/>
    <property type="project" value="UniProtKB-KW"/>
</dbReference>